<protein>
    <recommendedName>
        <fullName evidence="6">Protein kinase domain-containing protein</fullName>
    </recommendedName>
</protein>
<evidence type="ECO:0000256" key="1">
    <source>
        <dbReference type="ARBA" id="ARBA00022527"/>
    </source>
</evidence>
<evidence type="ECO:0000313" key="8">
    <source>
        <dbReference type="Proteomes" id="UP001470230"/>
    </source>
</evidence>
<evidence type="ECO:0000256" key="3">
    <source>
        <dbReference type="ARBA" id="ARBA00022741"/>
    </source>
</evidence>
<keyword evidence="2" id="KW-0808">Transferase</keyword>
<dbReference type="Pfam" id="PF00069">
    <property type="entry name" value="Pkinase"/>
    <property type="match status" value="1"/>
</dbReference>
<dbReference type="CDD" id="cd00180">
    <property type="entry name" value="PKc"/>
    <property type="match status" value="1"/>
</dbReference>
<dbReference type="PROSITE" id="PS50011">
    <property type="entry name" value="PROTEIN_KINASE_DOM"/>
    <property type="match status" value="1"/>
</dbReference>
<feature type="domain" description="Protein kinase" evidence="6">
    <location>
        <begin position="21"/>
        <end position="276"/>
    </location>
</feature>
<accession>A0ABR2JQW0</accession>
<dbReference type="PROSITE" id="PS00108">
    <property type="entry name" value="PROTEIN_KINASE_ST"/>
    <property type="match status" value="1"/>
</dbReference>
<dbReference type="PANTHER" id="PTHR24346:SF82">
    <property type="entry name" value="KP78A-RELATED"/>
    <property type="match status" value="1"/>
</dbReference>
<keyword evidence="4" id="KW-0418">Kinase</keyword>
<proteinExistence type="predicted"/>
<evidence type="ECO:0000313" key="7">
    <source>
        <dbReference type="EMBL" id="KAK8881112.1"/>
    </source>
</evidence>
<evidence type="ECO:0000256" key="4">
    <source>
        <dbReference type="ARBA" id="ARBA00022777"/>
    </source>
</evidence>
<comment type="caution">
    <text evidence="7">The sequence shown here is derived from an EMBL/GenBank/DDBJ whole genome shotgun (WGS) entry which is preliminary data.</text>
</comment>
<keyword evidence="5" id="KW-0067">ATP-binding</keyword>
<keyword evidence="8" id="KW-1185">Reference proteome</keyword>
<reference evidence="7 8" key="1">
    <citation type="submission" date="2024-04" db="EMBL/GenBank/DDBJ databases">
        <title>Tritrichomonas musculus Genome.</title>
        <authorList>
            <person name="Alves-Ferreira E."/>
            <person name="Grigg M."/>
            <person name="Lorenzi H."/>
            <person name="Galac M."/>
        </authorList>
    </citation>
    <scope>NUCLEOTIDE SEQUENCE [LARGE SCALE GENOMIC DNA]</scope>
    <source>
        <strain evidence="7 8">EAF2021</strain>
    </source>
</reference>
<dbReference type="SUPFAM" id="SSF56112">
    <property type="entry name" value="Protein kinase-like (PK-like)"/>
    <property type="match status" value="1"/>
</dbReference>
<evidence type="ECO:0000256" key="5">
    <source>
        <dbReference type="ARBA" id="ARBA00022840"/>
    </source>
</evidence>
<dbReference type="InterPro" id="IPR011009">
    <property type="entry name" value="Kinase-like_dom_sf"/>
</dbReference>
<dbReference type="Gene3D" id="1.10.510.10">
    <property type="entry name" value="Transferase(Phosphotransferase) domain 1"/>
    <property type="match status" value="1"/>
</dbReference>
<dbReference type="InterPro" id="IPR008271">
    <property type="entry name" value="Ser/Thr_kinase_AS"/>
</dbReference>
<dbReference type="InterPro" id="IPR000719">
    <property type="entry name" value="Prot_kinase_dom"/>
</dbReference>
<organism evidence="7 8">
    <name type="scientific">Tritrichomonas musculus</name>
    <dbReference type="NCBI Taxonomy" id="1915356"/>
    <lineage>
        <taxon>Eukaryota</taxon>
        <taxon>Metamonada</taxon>
        <taxon>Parabasalia</taxon>
        <taxon>Tritrichomonadida</taxon>
        <taxon>Tritrichomonadidae</taxon>
        <taxon>Tritrichomonas</taxon>
    </lineage>
</organism>
<name>A0ABR2JQW0_9EUKA</name>
<dbReference type="SMART" id="SM00220">
    <property type="entry name" value="S_TKc"/>
    <property type="match status" value="1"/>
</dbReference>
<keyword evidence="3" id="KW-0547">Nucleotide-binding</keyword>
<gene>
    <name evidence="7" type="ORF">M9Y10_003841</name>
</gene>
<dbReference type="Proteomes" id="UP001470230">
    <property type="component" value="Unassembled WGS sequence"/>
</dbReference>
<dbReference type="EMBL" id="JAPFFF010000010">
    <property type="protein sequence ID" value="KAK8881112.1"/>
    <property type="molecule type" value="Genomic_DNA"/>
</dbReference>
<evidence type="ECO:0000259" key="6">
    <source>
        <dbReference type="PROSITE" id="PS50011"/>
    </source>
</evidence>
<evidence type="ECO:0000256" key="2">
    <source>
        <dbReference type="ARBA" id="ARBA00022679"/>
    </source>
</evidence>
<sequence>MISSETQDGYPITIPSTFHGYKVLNNLGCGSTCIVELVEDQITFEKFSAKIISKIDVTNRNMLESVNNEIEILKSISHPNIIKIQETFELKNENEEEYIVIIMEYCEKGDLLTYASNRCFPNISTKKKIILDFLKAIQYLHQKRISHGDIKSENILLSSDLTAKLCDFGYCRNKEIAGDECKNGTFYYAAPELFQKGRFNTLKSDIYSIGITLYSLSELEFPFRSGSKNFIAQQTVSGSLYIQSLDKKLCNLVEKCTDIDPIHRPTIDEILCDDYFKEDKVLGKINNIDSYNKIVFSSVIKESSDEGWSNSSDDDYQISDYDF</sequence>
<dbReference type="PANTHER" id="PTHR24346">
    <property type="entry name" value="MAP/MICROTUBULE AFFINITY-REGULATING KINASE"/>
    <property type="match status" value="1"/>
</dbReference>
<keyword evidence="1" id="KW-0723">Serine/threonine-protein kinase</keyword>